<protein>
    <submittedName>
        <fullName evidence="2">(rape) hypothetical protein</fullName>
    </submittedName>
</protein>
<comment type="similarity">
    <text evidence="1">Belongs to the Mo25 family.</text>
</comment>
<dbReference type="Proteomes" id="UP001295469">
    <property type="component" value="Chromosome C02"/>
</dbReference>
<name>A0A816KK50_BRANA</name>
<dbReference type="PANTHER" id="PTHR10182">
    <property type="entry name" value="CALCIUM-BINDING PROTEIN 39-RELATED"/>
    <property type="match status" value="1"/>
</dbReference>
<reference evidence="2" key="1">
    <citation type="submission" date="2021-01" db="EMBL/GenBank/DDBJ databases">
        <authorList>
            <consortium name="Genoscope - CEA"/>
            <person name="William W."/>
        </authorList>
    </citation>
    <scope>NUCLEOTIDE SEQUENCE</scope>
</reference>
<dbReference type="InterPro" id="IPR013878">
    <property type="entry name" value="Mo25"/>
</dbReference>
<dbReference type="AlphaFoldDB" id="A0A816KK50"/>
<dbReference type="InterPro" id="IPR016024">
    <property type="entry name" value="ARM-type_fold"/>
</dbReference>
<proteinExistence type="inferred from homology"/>
<dbReference type="Gene3D" id="1.25.10.10">
    <property type="entry name" value="Leucine-rich Repeat Variant"/>
    <property type="match status" value="1"/>
</dbReference>
<dbReference type="Pfam" id="PF08569">
    <property type="entry name" value="Mo25"/>
    <property type="match status" value="1"/>
</dbReference>
<dbReference type="EMBL" id="HG994366">
    <property type="protein sequence ID" value="CAF1919957.1"/>
    <property type="molecule type" value="Genomic_DNA"/>
</dbReference>
<gene>
    <name evidence="2" type="ORF">DARMORV10_C02P51420.1</name>
</gene>
<accession>A0A816KK50</accession>
<dbReference type="InterPro" id="IPR011989">
    <property type="entry name" value="ARM-like"/>
</dbReference>
<sequence>MRWDPIIKPYYSREANNNFSSALVQLFYKHLAQPEGRDKNIHFVIFETDCTELLKMIEYNTKLLEKGSYFMKRHVSFDNFRIMMNLLREPIKNIQIEAFHVFKLFVANEKKPEDIVAVDADKEDEGSEADR</sequence>
<organism evidence="2">
    <name type="scientific">Brassica napus</name>
    <name type="common">Rape</name>
    <dbReference type="NCBI Taxonomy" id="3708"/>
    <lineage>
        <taxon>Eukaryota</taxon>
        <taxon>Viridiplantae</taxon>
        <taxon>Streptophyta</taxon>
        <taxon>Embryophyta</taxon>
        <taxon>Tracheophyta</taxon>
        <taxon>Spermatophyta</taxon>
        <taxon>Magnoliopsida</taxon>
        <taxon>eudicotyledons</taxon>
        <taxon>Gunneridae</taxon>
        <taxon>Pentapetalae</taxon>
        <taxon>rosids</taxon>
        <taxon>malvids</taxon>
        <taxon>Brassicales</taxon>
        <taxon>Brassicaceae</taxon>
        <taxon>Brassiceae</taxon>
        <taxon>Brassica</taxon>
    </lineage>
</organism>
<evidence type="ECO:0000313" key="2">
    <source>
        <dbReference type="EMBL" id="CAF1919957.1"/>
    </source>
</evidence>
<evidence type="ECO:0000256" key="1">
    <source>
        <dbReference type="ARBA" id="ARBA00011012"/>
    </source>
</evidence>
<dbReference type="SUPFAM" id="SSF48371">
    <property type="entry name" value="ARM repeat"/>
    <property type="match status" value="1"/>
</dbReference>
<dbReference type="PANTHER" id="PTHR10182:SF20">
    <property type="entry name" value="GENOME ASSEMBLY, CHROMOSOME: A09"/>
    <property type="match status" value="1"/>
</dbReference>